<accession>D6Y859</accession>
<dbReference type="PANTHER" id="PTHR31435">
    <property type="entry name" value="PROTEIN NATD1"/>
    <property type="match status" value="1"/>
</dbReference>
<dbReference type="InterPro" id="IPR031165">
    <property type="entry name" value="GNAT_YJDJ"/>
</dbReference>
<dbReference type="InterPro" id="IPR000182">
    <property type="entry name" value="GNAT_dom"/>
</dbReference>
<dbReference type="SUPFAM" id="SSF55729">
    <property type="entry name" value="Acyl-CoA N-acyltransferases (Nat)"/>
    <property type="match status" value="1"/>
</dbReference>
<feature type="domain" description="N-acetyltransferase" evidence="1">
    <location>
        <begin position="1"/>
        <end position="99"/>
    </location>
</feature>
<dbReference type="PROSITE" id="PS51729">
    <property type="entry name" value="GNAT_YJDJ"/>
    <property type="match status" value="1"/>
</dbReference>
<dbReference type="EMBL" id="CP001874">
    <property type="protein sequence ID" value="ADG89795.1"/>
    <property type="molecule type" value="Genomic_DNA"/>
</dbReference>
<dbReference type="eggNOG" id="COG2388">
    <property type="taxonomic scope" value="Bacteria"/>
</dbReference>
<proteinExistence type="predicted"/>
<evidence type="ECO:0000259" key="2">
    <source>
        <dbReference type="PROSITE" id="PS51729"/>
    </source>
</evidence>
<sequence>MSEVVRNEQARRYEIFVEGERAGLLTYRLSPGRIEFPHTKVDERFEGRGLGSRLVRAALDDARAAGLKVAPTCPFVAAYIRRHPEYRDLVADDCADLVR</sequence>
<dbReference type="PROSITE" id="PS51186">
    <property type="entry name" value="GNAT"/>
    <property type="match status" value="1"/>
</dbReference>
<keyword evidence="4" id="KW-1185">Reference proteome</keyword>
<evidence type="ECO:0000313" key="3">
    <source>
        <dbReference type="EMBL" id="ADG89795.1"/>
    </source>
</evidence>
<dbReference type="OrthoDB" id="5405911at2"/>
<dbReference type="AlphaFoldDB" id="D6Y859"/>
<dbReference type="GO" id="GO:0016747">
    <property type="term" value="F:acyltransferase activity, transferring groups other than amino-acyl groups"/>
    <property type="evidence" value="ECO:0007669"/>
    <property type="project" value="InterPro"/>
</dbReference>
<evidence type="ECO:0000259" key="1">
    <source>
        <dbReference type="PROSITE" id="PS51186"/>
    </source>
</evidence>
<protein>
    <submittedName>
        <fullName evidence="3">Uncharacterized protein</fullName>
    </submittedName>
</protein>
<dbReference type="InterPro" id="IPR016181">
    <property type="entry name" value="Acyl_CoA_acyltransferase"/>
</dbReference>
<dbReference type="HOGENOM" id="CLU_132888_0_0_11"/>
<evidence type="ECO:0000313" key="4">
    <source>
        <dbReference type="Proteomes" id="UP000006640"/>
    </source>
</evidence>
<dbReference type="KEGG" id="tbi:Tbis_3100"/>
<dbReference type="Gene3D" id="3.40.630.30">
    <property type="match status" value="1"/>
</dbReference>
<name>D6Y859_THEBD</name>
<reference evidence="3 4" key="1">
    <citation type="submission" date="2010-01" db="EMBL/GenBank/DDBJ databases">
        <title>The complete genome of Thermobispora bispora DSM 43833.</title>
        <authorList>
            <consortium name="US DOE Joint Genome Institute (JGI-PGF)"/>
            <person name="Lucas S."/>
            <person name="Copeland A."/>
            <person name="Lapidus A."/>
            <person name="Glavina del Rio T."/>
            <person name="Dalin E."/>
            <person name="Tice H."/>
            <person name="Bruce D."/>
            <person name="Goodwin L."/>
            <person name="Pitluck S."/>
            <person name="Kyrpides N."/>
            <person name="Mavromatis K."/>
            <person name="Ivanova N."/>
            <person name="Mikhailova N."/>
            <person name="Chertkov O."/>
            <person name="Brettin T."/>
            <person name="Detter J.C."/>
            <person name="Han C."/>
            <person name="Larimer F."/>
            <person name="Land M."/>
            <person name="Hauser L."/>
            <person name="Markowitz V."/>
            <person name="Cheng J.-F."/>
            <person name="Hugenholtz P."/>
            <person name="Woyke T."/>
            <person name="Wu D."/>
            <person name="Jando M."/>
            <person name="Schneider S."/>
            <person name="Klenk H.-P."/>
            <person name="Eisen J.A."/>
        </authorList>
    </citation>
    <scope>NUCLEOTIDE SEQUENCE [LARGE SCALE GENOMIC DNA]</scope>
    <source>
        <strain evidence="4">ATCC 19993 / DSM 43833 / CBS 139.67 / JCM 10125 / KCTC 9307 / NBRC 14880 / R51</strain>
    </source>
</reference>
<dbReference type="Proteomes" id="UP000006640">
    <property type="component" value="Chromosome"/>
</dbReference>
<dbReference type="RefSeq" id="WP_013133328.1">
    <property type="nucleotide sequence ID" value="NC_014165.1"/>
</dbReference>
<dbReference type="PANTHER" id="PTHR31435:SF10">
    <property type="entry name" value="BSR4717 PROTEIN"/>
    <property type="match status" value="1"/>
</dbReference>
<dbReference type="InterPro" id="IPR045057">
    <property type="entry name" value="Gcn5-rel_NAT"/>
</dbReference>
<organism evidence="3 4">
    <name type="scientific">Thermobispora bispora (strain ATCC 19993 / DSM 43833 / CBS 139.67 / JCM 10125 / KCTC 9307 / NBRC 14880 / R51)</name>
    <dbReference type="NCBI Taxonomy" id="469371"/>
    <lineage>
        <taxon>Bacteria</taxon>
        <taxon>Bacillati</taxon>
        <taxon>Actinomycetota</taxon>
        <taxon>Actinomycetes</taxon>
        <taxon>Streptosporangiales</taxon>
        <taxon>Streptosporangiaceae</taxon>
        <taxon>Thermobispora</taxon>
    </lineage>
</organism>
<dbReference type="Pfam" id="PF14542">
    <property type="entry name" value="Acetyltransf_CG"/>
    <property type="match status" value="1"/>
</dbReference>
<feature type="domain" description="N-acetyltransferase" evidence="2">
    <location>
        <begin position="5"/>
        <end position="91"/>
    </location>
</feature>
<gene>
    <name evidence="3" type="ordered locus">Tbis_3100</name>
</gene>
<dbReference type="STRING" id="469371.Tbis_3100"/>